<name>A0A3L6RJ73_PANMI</name>
<proteinExistence type="predicted"/>
<keyword evidence="3" id="KW-1185">Reference proteome</keyword>
<gene>
    <name evidence="2" type="ORF">C2845_PM13G19130</name>
</gene>
<evidence type="ECO:0000256" key="1">
    <source>
        <dbReference type="SAM" id="MobiDB-lite"/>
    </source>
</evidence>
<organism evidence="2 3">
    <name type="scientific">Panicum miliaceum</name>
    <name type="common">Proso millet</name>
    <name type="synonym">Broomcorn millet</name>
    <dbReference type="NCBI Taxonomy" id="4540"/>
    <lineage>
        <taxon>Eukaryota</taxon>
        <taxon>Viridiplantae</taxon>
        <taxon>Streptophyta</taxon>
        <taxon>Embryophyta</taxon>
        <taxon>Tracheophyta</taxon>
        <taxon>Spermatophyta</taxon>
        <taxon>Magnoliopsida</taxon>
        <taxon>Liliopsida</taxon>
        <taxon>Poales</taxon>
        <taxon>Poaceae</taxon>
        <taxon>PACMAD clade</taxon>
        <taxon>Panicoideae</taxon>
        <taxon>Panicodae</taxon>
        <taxon>Paniceae</taxon>
        <taxon>Panicinae</taxon>
        <taxon>Panicum</taxon>
        <taxon>Panicum sect. Panicum</taxon>
    </lineage>
</organism>
<protein>
    <submittedName>
        <fullName evidence="2">Uncharacterized protein</fullName>
    </submittedName>
</protein>
<dbReference type="EMBL" id="PQIB02000008">
    <property type="protein sequence ID" value="RLN04178.1"/>
    <property type="molecule type" value="Genomic_DNA"/>
</dbReference>
<sequence>MARSLDLSSSSVHLSISSSSATFARARRQRGGSSAVVATGRWVEQRRAAAPASSQWRGGSRHLRSASPIPKATAVRRREFLERRTPYLSPATPRIRSCRGLAPYASAIFSSIHVCTATCSSMAEGRTAACRHTRPVIIHPLSRHMRGAAALILSFG</sequence>
<comment type="caution">
    <text evidence="2">The sequence shown here is derived from an EMBL/GenBank/DDBJ whole genome shotgun (WGS) entry which is preliminary data.</text>
</comment>
<dbReference type="Proteomes" id="UP000275267">
    <property type="component" value="Unassembled WGS sequence"/>
</dbReference>
<dbReference type="AlphaFoldDB" id="A0A3L6RJ73"/>
<evidence type="ECO:0000313" key="3">
    <source>
        <dbReference type="Proteomes" id="UP000275267"/>
    </source>
</evidence>
<feature type="region of interest" description="Disordered" evidence="1">
    <location>
        <begin position="48"/>
        <end position="69"/>
    </location>
</feature>
<evidence type="ECO:0000313" key="2">
    <source>
        <dbReference type="EMBL" id="RLN04178.1"/>
    </source>
</evidence>
<accession>A0A3L6RJ73</accession>
<reference evidence="3" key="1">
    <citation type="journal article" date="2019" name="Nat. Commun.">
        <title>The genome of broomcorn millet.</title>
        <authorList>
            <person name="Zou C."/>
            <person name="Miki D."/>
            <person name="Li D."/>
            <person name="Tang Q."/>
            <person name="Xiao L."/>
            <person name="Rajput S."/>
            <person name="Deng P."/>
            <person name="Jia W."/>
            <person name="Huang R."/>
            <person name="Zhang M."/>
            <person name="Sun Y."/>
            <person name="Hu J."/>
            <person name="Fu X."/>
            <person name="Schnable P.S."/>
            <person name="Li F."/>
            <person name="Zhang H."/>
            <person name="Feng B."/>
            <person name="Zhu X."/>
            <person name="Liu R."/>
            <person name="Schnable J.C."/>
            <person name="Zhu J.-K."/>
            <person name="Zhang H."/>
        </authorList>
    </citation>
    <scope>NUCLEOTIDE SEQUENCE [LARGE SCALE GENOMIC DNA]</scope>
</reference>